<dbReference type="Pfam" id="PF01553">
    <property type="entry name" value="Acyltransferase"/>
    <property type="match status" value="1"/>
</dbReference>
<dbReference type="GO" id="GO:0006654">
    <property type="term" value="P:phosphatidic acid biosynthetic process"/>
    <property type="evidence" value="ECO:0007669"/>
    <property type="project" value="TreeGrafter"/>
</dbReference>
<keyword evidence="2 6" id="KW-0808">Transferase</keyword>
<accession>A0A0J1JPB5</accession>
<dbReference type="EMBL" id="LDOT01000023">
    <property type="protein sequence ID" value="KLV04067.1"/>
    <property type="molecule type" value="Genomic_DNA"/>
</dbReference>
<dbReference type="InterPro" id="IPR002123">
    <property type="entry name" value="Plipid/glycerol_acylTrfase"/>
</dbReference>
<organism evidence="6 7">
    <name type="scientific">Photobacterium aquae</name>
    <dbReference type="NCBI Taxonomy" id="1195763"/>
    <lineage>
        <taxon>Bacteria</taxon>
        <taxon>Pseudomonadati</taxon>
        <taxon>Pseudomonadota</taxon>
        <taxon>Gammaproteobacteria</taxon>
        <taxon>Vibrionales</taxon>
        <taxon>Vibrionaceae</taxon>
        <taxon>Photobacterium</taxon>
    </lineage>
</organism>
<dbReference type="PANTHER" id="PTHR10434">
    <property type="entry name" value="1-ACYL-SN-GLYCEROL-3-PHOSPHATE ACYLTRANSFERASE"/>
    <property type="match status" value="1"/>
</dbReference>
<evidence type="ECO:0000313" key="6">
    <source>
        <dbReference type="EMBL" id="KLV04067.1"/>
    </source>
</evidence>
<dbReference type="SMART" id="SM00563">
    <property type="entry name" value="PlsC"/>
    <property type="match status" value="1"/>
</dbReference>
<gene>
    <name evidence="6" type="ORF">ABT56_15720</name>
</gene>
<feature type="transmembrane region" description="Helical" evidence="4">
    <location>
        <begin position="25"/>
        <end position="52"/>
    </location>
</feature>
<dbReference type="CDD" id="cd07989">
    <property type="entry name" value="LPLAT_AGPAT-like"/>
    <property type="match status" value="1"/>
</dbReference>
<dbReference type="SUPFAM" id="SSF69593">
    <property type="entry name" value="Glycerol-3-phosphate (1)-acyltransferase"/>
    <property type="match status" value="1"/>
</dbReference>
<evidence type="ECO:0000256" key="3">
    <source>
        <dbReference type="ARBA" id="ARBA00023315"/>
    </source>
</evidence>
<keyword evidence="4" id="KW-1133">Transmembrane helix</keyword>
<proteinExistence type="predicted"/>
<dbReference type="STRING" id="1195763.ABT56_15720"/>
<name>A0A0J1JPB5_9GAMM</name>
<comment type="caution">
    <text evidence="6">The sequence shown here is derived from an EMBL/GenBank/DDBJ whole genome shotgun (WGS) entry which is preliminary data.</text>
</comment>
<keyword evidence="7" id="KW-1185">Reference proteome</keyword>
<sequence length="270" mass="30149">MEQRAVSRMSLWRQGVRQLDKCWRVFATGLCFSIFGAGALGLTFVAIPLIGLQSKQEREREKAVQHAIQRAFNWFCQMMRFSGAIDYKIVGAETLRSDRACLIVANHPSLIDYVLIGSCLPHCDCLVKAAIWHNPFMKGVVKAAGYIPNTDPESLLENCSHRLNDGNVLLVFPEGTRTTPGVEPTLQRGAAQIAVRTGMDVRVVHITVSPDFLTKQKKWYQVPDTKPFFLVEVKDKIDINGFIANSDSLSAAARQLNQHLADVIFPAKEH</sequence>
<protein>
    <submittedName>
        <fullName evidence="6">Acyl-phosphate glycerol 3-phosphate acyltransferase</fullName>
    </submittedName>
</protein>
<dbReference type="PANTHER" id="PTHR10434:SF66">
    <property type="entry name" value="PHOSPHOLIPID_GLYCEROL ACYLTRANSFERASE DOMAIN-CONTAINING PROTEIN"/>
    <property type="match status" value="1"/>
</dbReference>
<keyword evidence="4" id="KW-0472">Membrane</keyword>
<evidence type="ECO:0000313" key="7">
    <source>
        <dbReference type="Proteomes" id="UP000036097"/>
    </source>
</evidence>
<evidence type="ECO:0000256" key="1">
    <source>
        <dbReference type="ARBA" id="ARBA00005189"/>
    </source>
</evidence>
<evidence type="ECO:0000259" key="5">
    <source>
        <dbReference type="SMART" id="SM00563"/>
    </source>
</evidence>
<dbReference type="Proteomes" id="UP000036097">
    <property type="component" value="Unassembled WGS sequence"/>
</dbReference>
<evidence type="ECO:0000256" key="2">
    <source>
        <dbReference type="ARBA" id="ARBA00022679"/>
    </source>
</evidence>
<evidence type="ECO:0000256" key="4">
    <source>
        <dbReference type="SAM" id="Phobius"/>
    </source>
</evidence>
<dbReference type="AlphaFoldDB" id="A0A0J1JPB5"/>
<feature type="domain" description="Phospholipid/glycerol acyltransferase" evidence="5">
    <location>
        <begin position="101"/>
        <end position="211"/>
    </location>
</feature>
<dbReference type="PATRIC" id="fig|1195763.3.peg.3352"/>
<reference evidence="6 7" key="1">
    <citation type="submission" date="2015-05" db="EMBL/GenBank/DDBJ databases">
        <title>Photobacterium galathea sp. nov.</title>
        <authorList>
            <person name="Machado H."/>
            <person name="Gram L."/>
        </authorList>
    </citation>
    <scope>NUCLEOTIDE SEQUENCE [LARGE SCALE GENOMIC DNA]</scope>
    <source>
        <strain evidence="6 7">CGMCC 1.12159</strain>
    </source>
</reference>
<dbReference type="GO" id="GO:0003841">
    <property type="term" value="F:1-acylglycerol-3-phosphate O-acyltransferase activity"/>
    <property type="evidence" value="ECO:0007669"/>
    <property type="project" value="TreeGrafter"/>
</dbReference>
<keyword evidence="3 6" id="KW-0012">Acyltransferase</keyword>
<comment type="pathway">
    <text evidence="1">Lipid metabolism.</text>
</comment>
<keyword evidence="4" id="KW-0812">Transmembrane</keyword>